<proteinExistence type="predicted"/>
<reference evidence="2 3" key="1">
    <citation type="submission" date="2024-06" db="EMBL/GenBank/DDBJ databases">
        <title>The Natural Products Discovery Center: Release of the First 8490 Sequenced Strains for Exploring Actinobacteria Biosynthetic Diversity.</title>
        <authorList>
            <person name="Kalkreuter E."/>
            <person name="Kautsar S.A."/>
            <person name="Yang D."/>
            <person name="Bader C.D."/>
            <person name="Teijaro C.N."/>
            <person name="Fluegel L."/>
            <person name="Davis C.M."/>
            <person name="Simpson J.R."/>
            <person name="Lauterbach L."/>
            <person name="Steele A.D."/>
            <person name="Gui C."/>
            <person name="Meng S."/>
            <person name="Li G."/>
            <person name="Viehrig K."/>
            <person name="Ye F."/>
            <person name="Su P."/>
            <person name="Kiefer A.F."/>
            <person name="Nichols A."/>
            <person name="Cepeda A.J."/>
            <person name="Yan W."/>
            <person name="Fan B."/>
            <person name="Jiang Y."/>
            <person name="Adhikari A."/>
            <person name="Zheng C.-J."/>
            <person name="Schuster L."/>
            <person name="Cowan T.M."/>
            <person name="Smanski M.J."/>
            <person name="Chevrette M.G."/>
            <person name="De Carvalho L.P.S."/>
            <person name="Shen B."/>
        </authorList>
    </citation>
    <scope>NUCLEOTIDE SEQUENCE [LARGE SCALE GENOMIC DNA]</scope>
    <source>
        <strain evidence="2 3">NPDC052347</strain>
    </source>
</reference>
<keyword evidence="3" id="KW-1185">Reference proteome</keyword>
<accession>A0ABV3K8U9</accession>
<dbReference type="EMBL" id="JBFAUK010000030">
    <property type="protein sequence ID" value="MEV5510280.1"/>
    <property type="molecule type" value="Genomic_DNA"/>
</dbReference>
<feature type="transmembrane region" description="Helical" evidence="1">
    <location>
        <begin position="84"/>
        <end position="104"/>
    </location>
</feature>
<dbReference type="InterPro" id="IPR018729">
    <property type="entry name" value="DUF2269_transmembrane"/>
</dbReference>
<dbReference type="Pfam" id="PF10027">
    <property type="entry name" value="DUF2269"/>
    <property type="match status" value="1"/>
</dbReference>
<keyword evidence="1" id="KW-1133">Transmembrane helix</keyword>
<evidence type="ECO:0000313" key="3">
    <source>
        <dbReference type="Proteomes" id="UP001552594"/>
    </source>
</evidence>
<protein>
    <submittedName>
        <fullName evidence="2">DUF2269 family protein</fullName>
    </submittedName>
</protein>
<gene>
    <name evidence="2" type="ORF">AB0L16_28285</name>
</gene>
<dbReference type="RefSeq" id="WP_109278800.1">
    <property type="nucleotide sequence ID" value="NZ_JBFAUK010000030.1"/>
</dbReference>
<organism evidence="2 3">
    <name type="scientific">Streptomyces orinoci</name>
    <name type="common">Streptoverticillium orinoci</name>
    <dbReference type="NCBI Taxonomy" id="67339"/>
    <lineage>
        <taxon>Bacteria</taxon>
        <taxon>Bacillati</taxon>
        <taxon>Actinomycetota</taxon>
        <taxon>Actinomycetes</taxon>
        <taxon>Kitasatosporales</taxon>
        <taxon>Streptomycetaceae</taxon>
        <taxon>Streptomyces</taxon>
    </lineage>
</organism>
<sequence>MTKLVLSIHVLAAIILIGPATIAASLFPRYARQALAPQGEEAGSAMGALRVLHRVTRLYAGASLLVPAFGVVTAQLMGSLGQSWMIASMVLTAIAAGLLAFTVFSQDAVMEVLDEKAGDTAARSAAAATLPRLAMITGLFSLAWAVVTVLMVFRPGSSTGA</sequence>
<feature type="transmembrane region" description="Helical" evidence="1">
    <location>
        <begin position="133"/>
        <end position="153"/>
    </location>
</feature>
<keyword evidence="1" id="KW-0472">Membrane</keyword>
<keyword evidence="1" id="KW-0812">Transmembrane</keyword>
<evidence type="ECO:0000256" key="1">
    <source>
        <dbReference type="SAM" id="Phobius"/>
    </source>
</evidence>
<evidence type="ECO:0000313" key="2">
    <source>
        <dbReference type="EMBL" id="MEV5510280.1"/>
    </source>
</evidence>
<dbReference type="Proteomes" id="UP001552594">
    <property type="component" value="Unassembled WGS sequence"/>
</dbReference>
<name>A0ABV3K8U9_STRON</name>
<feature type="transmembrane region" description="Helical" evidence="1">
    <location>
        <begin position="58"/>
        <end position="78"/>
    </location>
</feature>
<feature type="transmembrane region" description="Helical" evidence="1">
    <location>
        <begin position="6"/>
        <end position="27"/>
    </location>
</feature>
<comment type="caution">
    <text evidence="2">The sequence shown here is derived from an EMBL/GenBank/DDBJ whole genome shotgun (WGS) entry which is preliminary data.</text>
</comment>